<evidence type="ECO:0000313" key="3">
    <source>
        <dbReference type="Proteomes" id="UP000608594"/>
    </source>
</evidence>
<feature type="transmembrane region" description="Helical" evidence="1">
    <location>
        <begin position="37"/>
        <end position="58"/>
    </location>
</feature>
<name>A0A926GDM7_9RHOB</name>
<dbReference type="RefSeq" id="WP_187793047.1">
    <property type="nucleotide sequence ID" value="NZ_JACOQL010000002.1"/>
</dbReference>
<dbReference type="AlphaFoldDB" id="A0A926GDM7"/>
<accession>A0A926GDM7</accession>
<keyword evidence="1" id="KW-1133">Transmembrane helix</keyword>
<feature type="transmembrane region" description="Helical" evidence="1">
    <location>
        <begin position="12"/>
        <end position="31"/>
    </location>
</feature>
<protein>
    <submittedName>
        <fullName evidence="2">Uncharacterized protein</fullName>
    </submittedName>
</protein>
<organism evidence="2 3">
    <name type="scientific">Paracoccus amoyensis</name>
    <dbReference type="NCBI Taxonomy" id="2760093"/>
    <lineage>
        <taxon>Bacteria</taxon>
        <taxon>Pseudomonadati</taxon>
        <taxon>Pseudomonadota</taxon>
        <taxon>Alphaproteobacteria</taxon>
        <taxon>Rhodobacterales</taxon>
        <taxon>Paracoccaceae</taxon>
        <taxon>Paracoccus</taxon>
    </lineage>
</organism>
<reference evidence="2" key="1">
    <citation type="submission" date="2020-08" db="EMBL/GenBank/DDBJ databases">
        <title>Paracoccus amoyensis sp. nov., isolated from the surface seawater at coast of Xiamen, Fujian.</title>
        <authorList>
            <person name="Lyu L."/>
        </authorList>
    </citation>
    <scope>NUCLEOTIDE SEQUENCE</scope>
    <source>
        <strain evidence="2">11-3</strain>
    </source>
</reference>
<sequence length="175" mass="19076">MSFIRPEIRQWLSRWSEALIAAAVLLTGLWLMLHGGWFFGLVGLLTMLVGGALLVGAWRRMPFRRQITAPGVVEVEEGAIRYYGAATLGGQIALRDLTEIRLLRLRGHGHWRLRNAAGEALLIPADAAGAEVLADAFTALPGLDMGAVSNALAHVAEQPDAMRVVWRRSDQGDLT</sequence>
<keyword evidence="1" id="KW-0812">Transmembrane</keyword>
<evidence type="ECO:0000256" key="1">
    <source>
        <dbReference type="SAM" id="Phobius"/>
    </source>
</evidence>
<dbReference type="EMBL" id="JACOQL010000002">
    <property type="protein sequence ID" value="MBC9246571.1"/>
    <property type="molecule type" value="Genomic_DNA"/>
</dbReference>
<dbReference type="Proteomes" id="UP000608594">
    <property type="component" value="Unassembled WGS sequence"/>
</dbReference>
<keyword evidence="1" id="KW-0472">Membrane</keyword>
<proteinExistence type="predicted"/>
<evidence type="ECO:0000313" key="2">
    <source>
        <dbReference type="EMBL" id="MBC9246571.1"/>
    </source>
</evidence>
<keyword evidence="3" id="KW-1185">Reference proteome</keyword>
<comment type="caution">
    <text evidence="2">The sequence shown here is derived from an EMBL/GenBank/DDBJ whole genome shotgun (WGS) entry which is preliminary data.</text>
</comment>
<gene>
    <name evidence="2" type="ORF">H4P12_07565</name>
</gene>